<organism evidence="1 2">
    <name type="scientific">Pistacia integerrima</name>
    <dbReference type="NCBI Taxonomy" id="434235"/>
    <lineage>
        <taxon>Eukaryota</taxon>
        <taxon>Viridiplantae</taxon>
        <taxon>Streptophyta</taxon>
        <taxon>Embryophyta</taxon>
        <taxon>Tracheophyta</taxon>
        <taxon>Spermatophyta</taxon>
        <taxon>Magnoliopsida</taxon>
        <taxon>eudicotyledons</taxon>
        <taxon>Gunneridae</taxon>
        <taxon>Pentapetalae</taxon>
        <taxon>rosids</taxon>
        <taxon>malvids</taxon>
        <taxon>Sapindales</taxon>
        <taxon>Anacardiaceae</taxon>
        <taxon>Pistacia</taxon>
    </lineage>
</organism>
<dbReference type="EMBL" id="CM047743">
    <property type="protein sequence ID" value="KAJ0031804.1"/>
    <property type="molecule type" value="Genomic_DNA"/>
</dbReference>
<name>A0ACC0YB13_9ROSI</name>
<reference evidence="2" key="1">
    <citation type="journal article" date="2023" name="G3 (Bethesda)">
        <title>Genome assembly and association tests identify interacting loci associated with vigor, precocity, and sex in interspecific pistachio rootstocks.</title>
        <authorList>
            <person name="Palmer W."/>
            <person name="Jacygrad E."/>
            <person name="Sagayaradj S."/>
            <person name="Cavanaugh K."/>
            <person name="Han R."/>
            <person name="Bertier L."/>
            <person name="Beede B."/>
            <person name="Kafkas S."/>
            <person name="Golino D."/>
            <person name="Preece J."/>
            <person name="Michelmore R."/>
        </authorList>
    </citation>
    <scope>NUCLEOTIDE SEQUENCE [LARGE SCALE GENOMIC DNA]</scope>
</reference>
<dbReference type="Proteomes" id="UP001163603">
    <property type="component" value="Chromosome 8"/>
</dbReference>
<protein>
    <submittedName>
        <fullName evidence="1">Uncharacterized protein</fullName>
    </submittedName>
</protein>
<evidence type="ECO:0000313" key="1">
    <source>
        <dbReference type="EMBL" id="KAJ0031804.1"/>
    </source>
</evidence>
<proteinExistence type="predicted"/>
<comment type="caution">
    <text evidence="1">The sequence shown here is derived from an EMBL/GenBank/DDBJ whole genome shotgun (WGS) entry which is preliminary data.</text>
</comment>
<sequence length="277" mass="31295">MVRNSSYRKSFINSSVSLARLYDFHGLDFSWISPETESDKSNMGILLQEWRAAISSEARNSSKSELILTARVLYSPSYSGKYPIDSMQQYLDWVHVIGSDYSKPQWHNLSTGANAALYDPGSDRNTDYGIRAWIDGGLSANKLVLELPYYGFAWTLVNPAQNGIGAPATGPAIKQDGYLTYKEIKNYIEQHDPNTDIMYNETYVVNYCSIGNYWIGFDDVEAIRAKISYAKEKKLLGYHVWLVSSDHNWVLSQVAGKKSFSHSCNLLDHFTAHSINI</sequence>
<gene>
    <name evidence="1" type="ORF">Pint_14742</name>
</gene>
<evidence type="ECO:0000313" key="2">
    <source>
        <dbReference type="Proteomes" id="UP001163603"/>
    </source>
</evidence>
<keyword evidence="2" id="KW-1185">Reference proteome</keyword>
<accession>A0ACC0YB13</accession>